<sequence length="369" mass="39610">MKRAEIDDLLAVALLITLLSALLVVSMAGRQSQLRSQTLAEASRAERNLVSASAITSAYVTDSGIPVAELLGDYLCYGSESPDYGAGIRPNAFAEISGLFDSVHGRGNWMLEIKKAEAEAKQTPYMFFIDVTSSMTEPHSLGQPSNFEAVSQAALRIVDDPVIIKSSSVTQHAQVACSIQPERFTDFDNPRQAEENWPGWVTLVAEIGPIDENGGKIEAGWGDEMLVFISSDELACSTGPTSRYVETAVDKASAAGIRVYFLKPPRPIPGTSLSNPLGTPEDMREYEEGVASITSGTGGRIIEITDVDSLAEELRKVIRAKTSSKTGYLTSEGIVSEQPAVGDGSVFEFTFPLPCSAAGHGKYRLYVKG</sequence>
<accession>A0A8T3YPK4</accession>
<name>A0A8T3YPK4_9ARCH</name>
<gene>
    <name evidence="1" type="ORF">HY544_05510</name>
</gene>
<evidence type="ECO:0000313" key="2">
    <source>
        <dbReference type="Proteomes" id="UP000732298"/>
    </source>
</evidence>
<comment type="caution">
    <text evidence="1">The sequence shown here is derived from an EMBL/GenBank/DDBJ whole genome shotgun (WGS) entry which is preliminary data.</text>
</comment>
<reference evidence="1" key="1">
    <citation type="submission" date="2020-07" db="EMBL/GenBank/DDBJ databases">
        <title>Huge and variable diversity of episymbiotic CPR bacteria and DPANN archaea in groundwater ecosystems.</title>
        <authorList>
            <person name="He C.Y."/>
            <person name="Keren R."/>
            <person name="Whittaker M."/>
            <person name="Farag I.F."/>
            <person name="Doudna J."/>
            <person name="Cate J.H.D."/>
            <person name="Banfield J.F."/>
        </authorList>
    </citation>
    <scope>NUCLEOTIDE SEQUENCE</scope>
    <source>
        <strain evidence="1">NC_groundwater_1296_Ag_S-0.2um_52_80</strain>
    </source>
</reference>
<evidence type="ECO:0000313" key="1">
    <source>
        <dbReference type="EMBL" id="MBI4210928.1"/>
    </source>
</evidence>
<dbReference type="Proteomes" id="UP000732298">
    <property type="component" value="Unassembled WGS sequence"/>
</dbReference>
<evidence type="ECO:0008006" key="3">
    <source>
        <dbReference type="Google" id="ProtNLM"/>
    </source>
</evidence>
<dbReference type="AlphaFoldDB" id="A0A8T3YPK4"/>
<protein>
    <recommendedName>
        <fullName evidence="3">VWA domain-containing protein</fullName>
    </recommendedName>
</protein>
<proteinExistence type="predicted"/>
<dbReference type="EMBL" id="JACQPB010000052">
    <property type="protein sequence ID" value="MBI4210928.1"/>
    <property type="molecule type" value="Genomic_DNA"/>
</dbReference>
<organism evidence="1 2">
    <name type="scientific">Candidatus Iainarchaeum sp</name>
    <dbReference type="NCBI Taxonomy" id="3101447"/>
    <lineage>
        <taxon>Archaea</taxon>
        <taxon>Candidatus Iainarchaeota</taxon>
        <taxon>Candidatus Iainarchaeia</taxon>
        <taxon>Candidatus Iainarchaeales</taxon>
        <taxon>Candidatus Iainarchaeaceae</taxon>
        <taxon>Candidatus Iainarchaeum</taxon>
    </lineage>
</organism>